<dbReference type="NCBIfam" id="TIGR00517">
    <property type="entry name" value="acyl_carrier"/>
    <property type="match status" value="1"/>
</dbReference>
<comment type="subcellular location">
    <subcellularLocation>
        <location evidence="7">Cytoplasm</location>
    </subcellularLocation>
</comment>
<keyword evidence="12" id="KW-1185">Reference proteome</keyword>
<sequence>MVLEKVKTIIADTLNCEESEITLTSNITEDFGADSLEMVELAMALEDAFGISIAEEEYASLRTVEDIVDFIESK</sequence>
<evidence type="ECO:0000256" key="6">
    <source>
        <dbReference type="ARBA" id="ARBA00023160"/>
    </source>
</evidence>
<dbReference type="HAMAP" id="MF_01217">
    <property type="entry name" value="Acyl_carrier"/>
    <property type="match status" value="1"/>
</dbReference>
<evidence type="ECO:0000256" key="4">
    <source>
        <dbReference type="ARBA" id="ARBA00022832"/>
    </source>
</evidence>
<feature type="domain" description="Carrier" evidence="10">
    <location>
        <begin position="1"/>
        <end position="74"/>
    </location>
</feature>
<dbReference type="Pfam" id="PF00550">
    <property type="entry name" value="PP-binding"/>
    <property type="match status" value="1"/>
</dbReference>
<evidence type="ECO:0000259" key="10">
    <source>
        <dbReference type="PROSITE" id="PS50075"/>
    </source>
</evidence>
<comment type="PTM">
    <text evidence="7">4'-phosphopantetheine is transferred from CoA to a specific serine of apo-ACP by AcpS. This modification is essential for activity because fatty acids are bound in thioester linkage to the sulfhydryl of the prosthetic group.</text>
</comment>
<dbReference type="PANTHER" id="PTHR20863:SF76">
    <property type="entry name" value="CARRIER DOMAIN-CONTAINING PROTEIN"/>
    <property type="match status" value="1"/>
</dbReference>
<keyword evidence="6 7" id="KW-0275">Fatty acid biosynthesis</keyword>
<dbReference type="InterPro" id="IPR003231">
    <property type="entry name" value="ACP"/>
</dbReference>
<comment type="caution">
    <text evidence="11">The sequence shown here is derived from an EMBL/GenBank/DDBJ whole genome shotgun (WGS) entry which is preliminary data.</text>
</comment>
<evidence type="ECO:0000256" key="9">
    <source>
        <dbReference type="RuleBase" id="RU003545"/>
    </source>
</evidence>
<keyword evidence="1 7" id="KW-0596">Phosphopantetheine</keyword>
<keyword evidence="4 7" id="KW-0276">Fatty acid metabolism</keyword>
<evidence type="ECO:0000256" key="1">
    <source>
        <dbReference type="ARBA" id="ARBA00022450"/>
    </source>
</evidence>
<feature type="modified residue" description="O-(pantetheine 4'-phosphoryl)serine" evidence="7">
    <location>
        <position position="35"/>
    </location>
</feature>
<dbReference type="InterPro" id="IPR006162">
    <property type="entry name" value="Ppantetheine_attach_site"/>
</dbReference>
<evidence type="ECO:0000256" key="3">
    <source>
        <dbReference type="ARBA" id="ARBA00022553"/>
    </source>
</evidence>
<dbReference type="RefSeq" id="WP_177502466.1">
    <property type="nucleotide sequence ID" value="NZ_JACSNR010000006.1"/>
</dbReference>
<evidence type="ECO:0000256" key="2">
    <source>
        <dbReference type="ARBA" id="ARBA00022516"/>
    </source>
</evidence>
<evidence type="ECO:0000313" key="11">
    <source>
        <dbReference type="EMBL" id="MBM6923507.1"/>
    </source>
</evidence>
<dbReference type="PROSITE" id="PS50075">
    <property type="entry name" value="CARRIER"/>
    <property type="match status" value="1"/>
</dbReference>
<dbReference type="Proteomes" id="UP000724149">
    <property type="component" value="Unassembled WGS sequence"/>
</dbReference>
<comment type="pathway">
    <text evidence="7 9">Lipid metabolism; fatty acid biosynthesis.</text>
</comment>
<dbReference type="Gene3D" id="1.10.1200.10">
    <property type="entry name" value="ACP-like"/>
    <property type="match status" value="1"/>
</dbReference>
<dbReference type="SUPFAM" id="SSF47336">
    <property type="entry name" value="ACP-like"/>
    <property type="match status" value="1"/>
</dbReference>
<dbReference type="NCBIfam" id="NF002150">
    <property type="entry name" value="PRK00982.1-4"/>
    <property type="match status" value="1"/>
</dbReference>
<dbReference type="EMBL" id="JACSNR010000006">
    <property type="protein sequence ID" value="MBM6923507.1"/>
    <property type="molecule type" value="Genomic_DNA"/>
</dbReference>
<evidence type="ECO:0000256" key="7">
    <source>
        <dbReference type="HAMAP-Rule" id="MF_01217"/>
    </source>
</evidence>
<keyword evidence="2 7" id="KW-0444">Lipid biosynthesis</keyword>
<evidence type="ECO:0000313" key="12">
    <source>
        <dbReference type="Proteomes" id="UP000724149"/>
    </source>
</evidence>
<comment type="similarity">
    <text evidence="7">Belongs to the acyl carrier protein (ACP) family.</text>
</comment>
<keyword evidence="5 7" id="KW-0443">Lipid metabolism</keyword>
<proteinExistence type="inferred from homology"/>
<organism evidence="11 12">
    <name type="scientific">Hydrogenoanaerobacterium saccharovorans</name>
    <dbReference type="NCBI Taxonomy" id="474960"/>
    <lineage>
        <taxon>Bacteria</taxon>
        <taxon>Bacillati</taxon>
        <taxon>Bacillota</taxon>
        <taxon>Clostridia</taxon>
        <taxon>Eubacteriales</taxon>
        <taxon>Oscillospiraceae</taxon>
        <taxon>Hydrogenoanaerobacterium</taxon>
    </lineage>
</organism>
<comment type="function">
    <text evidence="7 9">Carrier of the growing fatty acid chain in fatty acid biosynthesis.</text>
</comment>
<comment type="PTM">
    <text evidence="9">4'-phosphopantetheine is transferred from CoA to a specific serine of apo-ACP by acpS.</text>
</comment>
<dbReference type="PROSITE" id="PS00012">
    <property type="entry name" value="PHOSPHOPANTETHEINE"/>
    <property type="match status" value="1"/>
</dbReference>
<evidence type="ECO:0000256" key="5">
    <source>
        <dbReference type="ARBA" id="ARBA00023098"/>
    </source>
</evidence>
<accession>A0ABS2GM75</accession>
<keyword evidence="3 7" id="KW-0597">Phosphoprotein</keyword>
<protein>
    <recommendedName>
        <fullName evidence="7 8">Acyl carrier protein</fullName>
        <shortName evidence="7">ACP</shortName>
    </recommendedName>
</protein>
<gene>
    <name evidence="7 11" type="primary">acpP</name>
    <name evidence="11" type="ORF">H9X81_07370</name>
</gene>
<evidence type="ECO:0000256" key="8">
    <source>
        <dbReference type="NCBIfam" id="TIGR00517"/>
    </source>
</evidence>
<reference evidence="11 12" key="1">
    <citation type="journal article" date="2021" name="Sci. Rep.">
        <title>The distribution of antibiotic resistance genes in chicken gut microbiota commensals.</title>
        <authorList>
            <person name="Juricova H."/>
            <person name="Matiasovicova J."/>
            <person name="Kubasova T."/>
            <person name="Cejkova D."/>
            <person name="Rychlik I."/>
        </authorList>
    </citation>
    <scope>NUCLEOTIDE SEQUENCE [LARGE SCALE GENOMIC DNA]</scope>
    <source>
        <strain evidence="11 12">An564</strain>
    </source>
</reference>
<dbReference type="NCBIfam" id="NF002148">
    <property type="entry name" value="PRK00982.1-2"/>
    <property type="match status" value="1"/>
</dbReference>
<dbReference type="PANTHER" id="PTHR20863">
    <property type="entry name" value="ACYL CARRIER PROTEIN"/>
    <property type="match status" value="1"/>
</dbReference>
<keyword evidence="7" id="KW-0963">Cytoplasm</keyword>
<name>A0ABS2GM75_9FIRM</name>
<dbReference type="InterPro" id="IPR036736">
    <property type="entry name" value="ACP-like_sf"/>
</dbReference>
<dbReference type="InterPro" id="IPR009081">
    <property type="entry name" value="PP-bd_ACP"/>
</dbReference>